<keyword evidence="1 3" id="KW-0597">Phosphoprotein</keyword>
<accession>A0A7X6DS67</accession>
<evidence type="ECO:0000259" key="4">
    <source>
        <dbReference type="PROSITE" id="PS50110"/>
    </source>
</evidence>
<evidence type="ECO:0000313" key="5">
    <source>
        <dbReference type="EMBL" id="NKE72417.1"/>
    </source>
</evidence>
<dbReference type="Proteomes" id="UP000534783">
    <property type="component" value="Unassembled WGS sequence"/>
</dbReference>
<evidence type="ECO:0000313" key="6">
    <source>
        <dbReference type="Proteomes" id="UP000534783"/>
    </source>
</evidence>
<dbReference type="RefSeq" id="WP_168062028.1">
    <property type="nucleotide sequence ID" value="NZ_VTOW01000003.1"/>
</dbReference>
<evidence type="ECO:0000256" key="2">
    <source>
        <dbReference type="ARBA" id="ARBA00023012"/>
    </source>
</evidence>
<dbReference type="InterPro" id="IPR001789">
    <property type="entry name" value="Sig_transdc_resp-reg_receiver"/>
</dbReference>
<dbReference type="AlphaFoldDB" id="A0A7X6DS67"/>
<keyword evidence="6" id="KW-1185">Reference proteome</keyword>
<dbReference type="GO" id="GO:0000160">
    <property type="term" value="P:phosphorelay signal transduction system"/>
    <property type="evidence" value="ECO:0007669"/>
    <property type="project" value="UniProtKB-KW"/>
</dbReference>
<dbReference type="InterPro" id="IPR011006">
    <property type="entry name" value="CheY-like_superfamily"/>
</dbReference>
<dbReference type="PROSITE" id="PS50110">
    <property type="entry name" value="RESPONSE_REGULATORY"/>
    <property type="match status" value="1"/>
</dbReference>
<reference evidence="5 6" key="1">
    <citation type="journal article" date="2020" name="Nature">
        <title>Bacterial chemolithoautotrophy via manganese oxidation.</title>
        <authorList>
            <person name="Yu H."/>
            <person name="Leadbetter J.R."/>
        </authorList>
    </citation>
    <scope>NUCLEOTIDE SEQUENCE [LARGE SCALE GENOMIC DNA]</scope>
    <source>
        <strain evidence="5 6">Mn-1</strain>
    </source>
</reference>
<dbReference type="PANTHER" id="PTHR44591">
    <property type="entry name" value="STRESS RESPONSE REGULATOR PROTEIN 1"/>
    <property type="match status" value="1"/>
</dbReference>
<dbReference type="SMART" id="SM00448">
    <property type="entry name" value="REC"/>
    <property type="match status" value="1"/>
</dbReference>
<dbReference type="InterPro" id="IPR050595">
    <property type="entry name" value="Bact_response_regulator"/>
</dbReference>
<dbReference type="Pfam" id="PF00072">
    <property type="entry name" value="Response_reg"/>
    <property type="match status" value="1"/>
</dbReference>
<sequence>MKRILVIENESIIRNFLSSLLSRFGYAVTQAQSGSEGLEKINEGGFDGIFLDIHLNDMSGKDLYHHLKDHSADLARRIVFVTGDLRNPKTESFVKETGNLCLEKPFTLGEVKTLLNQFFQQKIPCG</sequence>
<protein>
    <submittedName>
        <fullName evidence="5">Response regulator</fullName>
    </submittedName>
</protein>
<name>A0A7X6DS67_9BACT</name>
<gene>
    <name evidence="5" type="ORF">MNODULE_16825</name>
</gene>
<evidence type="ECO:0000256" key="1">
    <source>
        <dbReference type="ARBA" id="ARBA00022553"/>
    </source>
</evidence>
<feature type="modified residue" description="4-aspartylphosphate" evidence="3">
    <location>
        <position position="52"/>
    </location>
</feature>
<organism evidence="5 6">
    <name type="scientific">Candidatus Manganitrophus noduliformans</name>
    <dbReference type="NCBI Taxonomy" id="2606439"/>
    <lineage>
        <taxon>Bacteria</taxon>
        <taxon>Pseudomonadati</taxon>
        <taxon>Nitrospirota</taxon>
        <taxon>Nitrospiria</taxon>
        <taxon>Candidatus Troglogloeales</taxon>
        <taxon>Candidatus Manganitrophaceae</taxon>
        <taxon>Candidatus Manganitrophus</taxon>
    </lineage>
</organism>
<keyword evidence="2" id="KW-0902">Two-component regulatory system</keyword>
<proteinExistence type="predicted"/>
<dbReference type="PANTHER" id="PTHR44591:SF14">
    <property type="entry name" value="PROTEIN PILG"/>
    <property type="match status" value="1"/>
</dbReference>
<dbReference type="SUPFAM" id="SSF52172">
    <property type="entry name" value="CheY-like"/>
    <property type="match status" value="1"/>
</dbReference>
<dbReference type="CDD" id="cd00156">
    <property type="entry name" value="REC"/>
    <property type="match status" value="1"/>
</dbReference>
<dbReference type="EMBL" id="VTOW01000003">
    <property type="protein sequence ID" value="NKE72417.1"/>
    <property type="molecule type" value="Genomic_DNA"/>
</dbReference>
<comment type="caution">
    <text evidence="5">The sequence shown here is derived from an EMBL/GenBank/DDBJ whole genome shotgun (WGS) entry which is preliminary data.</text>
</comment>
<dbReference type="Gene3D" id="3.40.50.2300">
    <property type="match status" value="1"/>
</dbReference>
<feature type="domain" description="Response regulatory" evidence="4">
    <location>
        <begin position="3"/>
        <end position="119"/>
    </location>
</feature>
<evidence type="ECO:0000256" key="3">
    <source>
        <dbReference type="PROSITE-ProRule" id="PRU00169"/>
    </source>
</evidence>